<evidence type="ECO:0000259" key="2">
    <source>
        <dbReference type="Pfam" id="PF25583"/>
    </source>
</evidence>
<dbReference type="PANTHER" id="PTHR34580:SF3">
    <property type="entry name" value="PROTEIN PAFB"/>
    <property type="match status" value="1"/>
</dbReference>
<reference evidence="3 4" key="1">
    <citation type="submission" date="2017-10" db="EMBL/GenBank/DDBJ databases">
        <title>Sequencing the genomes of 1000 actinobacteria strains.</title>
        <authorList>
            <person name="Klenk H.-P."/>
        </authorList>
    </citation>
    <scope>NUCLEOTIDE SEQUENCE [LARGE SCALE GENOMIC DNA]</scope>
    <source>
        <strain evidence="3 4">DSM 21801</strain>
    </source>
</reference>
<evidence type="ECO:0000313" key="4">
    <source>
        <dbReference type="Proteomes" id="UP000224915"/>
    </source>
</evidence>
<sequence>MSTVAPAERAMNLVIALTHTPHRMTRAEIRSRVNGYADAPNDDAFERMFERDKDMLRDLGIPVVTLVNQAHGDDVGYRIDTEHYRLPAIDLTPEEIGVLSAAAQVWQGAHLDPVARRAVTKLRAISPAAADDVGARLRVPPPEATFEPLVRAATTRARVSFRYRAASSSARGSITPARRRVEPWRLVARDGAWYLQAWDLDREAERLFRLSRIAGSVSVAEADSATQPVPADLRREGAPPRRCVLAVRPDRAAALRLRAVVEGPEEQAPEDAASEPVPEGYERVVVLESDLEALAGMIAGYTADVLVLAPADLRAGVIARLRAAAALAAQPAPNRQEADADA</sequence>
<dbReference type="PANTHER" id="PTHR34580">
    <property type="match status" value="1"/>
</dbReference>
<name>A0A2A9D081_9MICO</name>
<evidence type="ECO:0000259" key="1">
    <source>
        <dbReference type="Pfam" id="PF13280"/>
    </source>
</evidence>
<dbReference type="EMBL" id="PDJD01000001">
    <property type="protein sequence ID" value="PFG19665.1"/>
    <property type="molecule type" value="Genomic_DNA"/>
</dbReference>
<comment type="caution">
    <text evidence="3">The sequence shown here is derived from an EMBL/GenBank/DDBJ whole genome shotgun (WGS) entry which is preliminary data.</text>
</comment>
<proteinExistence type="predicted"/>
<evidence type="ECO:0000313" key="3">
    <source>
        <dbReference type="EMBL" id="PFG19665.1"/>
    </source>
</evidence>
<keyword evidence="3" id="KW-0647">Proteasome</keyword>
<organism evidence="3 4">
    <name type="scientific">Serinibacter salmoneus</name>
    <dbReference type="NCBI Taxonomy" id="556530"/>
    <lineage>
        <taxon>Bacteria</taxon>
        <taxon>Bacillati</taxon>
        <taxon>Actinomycetota</taxon>
        <taxon>Actinomycetes</taxon>
        <taxon>Micrococcales</taxon>
        <taxon>Beutenbergiaceae</taxon>
        <taxon>Serinibacter</taxon>
    </lineage>
</organism>
<dbReference type="OrthoDB" id="3268930at2"/>
<dbReference type="Pfam" id="PF25583">
    <property type="entry name" value="WCX"/>
    <property type="match status" value="1"/>
</dbReference>
<dbReference type="Pfam" id="PF13280">
    <property type="entry name" value="WYL"/>
    <property type="match status" value="1"/>
</dbReference>
<dbReference type="InterPro" id="IPR026881">
    <property type="entry name" value="WYL_dom"/>
</dbReference>
<dbReference type="RefSeq" id="WP_098470324.1">
    <property type="nucleotide sequence ID" value="NZ_PDJD01000001.1"/>
</dbReference>
<gene>
    <name evidence="3" type="ORF">ATL40_1233</name>
</gene>
<dbReference type="GO" id="GO:0000502">
    <property type="term" value="C:proteasome complex"/>
    <property type="evidence" value="ECO:0007669"/>
    <property type="project" value="UniProtKB-KW"/>
</dbReference>
<dbReference type="Proteomes" id="UP000224915">
    <property type="component" value="Unassembled WGS sequence"/>
</dbReference>
<dbReference type="AlphaFoldDB" id="A0A2A9D081"/>
<feature type="domain" description="WYL" evidence="1">
    <location>
        <begin position="145"/>
        <end position="214"/>
    </location>
</feature>
<dbReference type="PROSITE" id="PS52050">
    <property type="entry name" value="WYL"/>
    <property type="match status" value="1"/>
</dbReference>
<feature type="domain" description="WCX" evidence="2">
    <location>
        <begin position="240"/>
        <end position="325"/>
    </location>
</feature>
<accession>A0A2A9D081</accession>
<keyword evidence="4" id="KW-1185">Reference proteome</keyword>
<dbReference type="InterPro" id="IPR051534">
    <property type="entry name" value="CBASS_pafABC_assoc_protein"/>
</dbReference>
<protein>
    <submittedName>
        <fullName evidence="3">Proteasome accessory factor B</fullName>
    </submittedName>
</protein>
<dbReference type="InterPro" id="IPR057727">
    <property type="entry name" value="WCX_dom"/>
</dbReference>